<evidence type="ECO:0000313" key="5">
    <source>
        <dbReference type="Proteomes" id="UP000054307"/>
    </source>
</evidence>
<evidence type="ECO:0000256" key="1">
    <source>
        <dbReference type="SAM" id="MobiDB-lite"/>
    </source>
</evidence>
<dbReference type="PATRIC" id="fig|2234.6.peg.1533"/>
<evidence type="ECO:0008006" key="6">
    <source>
        <dbReference type="Google" id="ProtNLM"/>
    </source>
</evidence>
<dbReference type="AlphaFoldDB" id="A0A101DFR5"/>
<dbReference type="Pfam" id="PF17253">
    <property type="entry name" value="DUF5320"/>
    <property type="match status" value="1"/>
</dbReference>
<gene>
    <name evidence="2" type="ORF">XD40_0078</name>
    <name evidence="3" type="ORF">XD48_0558</name>
</gene>
<reference evidence="4 5" key="2">
    <citation type="journal article" date="2015" name="MBio">
        <title>Genome-Resolved Metagenomic Analysis Reveals Roles for Candidate Phyla and Other Microbial Community Members in Biogeochemical Transformations in Oil Reservoirs.</title>
        <authorList>
            <person name="Hu P."/>
            <person name="Tom L."/>
            <person name="Singh A."/>
            <person name="Thomas B.C."/>
            <person name="Baker B.J."/>
            <person name="Piceno Y.M."/>
            <person name="Andersen G.L."/>
            <person name="Banfield J.F."/>
        </authorList>
    </citation>
    <scope>NUCLEOTIDE SEQUENCE [LARGE SCALE GENOMIC DNA]</scope>
</reference>
<dbReference type="EMBL" id="LGEX01000010">
    <property type="protein sequence ID" value="KUK07196.1"/>
    <property type="molecule type" value="Genomic_DNA"/>
</dbReference>
<dbReference type="EMBL" id="LGEQ01000001">
    <property type="protein sequence ID" value="KUJ94757.1"/>
    <property type="molecule type" value="Genomic_DNA"/>
</dbReference>
<organism evidence="2 5">
    <name type="scientific">Archaeoglobus fulgidus</name>
    <dbReference type="NCBI Taxonomy" id="2234"/>
    <lineage>
        <taxon>Archaea</taxon>
        <taxon>Methanobacteriati</taxon>
        <taxon>Methanobacteriota</taxon>
        <taxon>Archaeoglobi</taxon>
        <taxon>Archaeoglobales</taxon>
        <taxon>Archaeoglobaceae</taxon>
        <taxon>Archaeoglobus</taxon>
    </lineage>
</organism>
<evidence type="ECO:0000313" key="4">
    <source>
        <dbReference type="Proteomes" id="UP000054015"/>
    </source>
</evidence>
<dbReference type="InterPro" id="IPR035205">
    <property type="entry name" value="DUF5320"/>
</dbReference>
<comment type="caution">
    <text evidence="2">The sequence shown here is derived from an EMBL/GenBank/DDBJ whole genome shotgun (WGS) entry which is preliminary data.</text>
</comment>
<name>A0A101DFR5_ARCFL</name>
<evidence type="ECO:0000313" key="3">
    <source>
        <dbReference type="EMBL" id="KUK07196.1"/>
    </source>
</evidence>
<dbReference type="Proteomes" id="UP000054307">
    <property type="component" value="Unassembled WGS sequence"/>
</dbReference>
<sequence>MPGGDRTGPWGQGPRTGRRAGFCSGYRMPGFMNRSVWPPFGGRWFRWFGRRFWGRRAGRAGRGRWW</sequence>
<proteinExistence type="predicted"/>
<accession>A0A101DFR5</accession>
<reference evidence="2" key="1">
    <citation type="journal article" date="2015" name="MBio">
        <title>Genome-resolved metagenomic analysis reveals roles for candidate phyla and other microbial community members in biogeochemical transformations in oil reservoirs.</title>
        <authorList>
            <person name="Hu P."/>
            <person name="Tom L."/>
            <person name="Singh A."/>
            <person name="Thomas B.C."/>
            <person name="Baker B.J."/>
            <person name="Piceno Y.M."/>
            <person name="Andersen G.L."/>
            <person name="Banfield J.F."/>
        </authorList>
    </citation>
    <scope>NUCLEOTIDE SEQUENCE [LARGE SCALE GENOMIC DNA]</scope>
    <source>
        <strain evidence="3">49_2300</strain>
        <strain evidence="2">49_95</strain>
    </source>
</reference>
<evidence type="ECO:0000313" key="2">
    <source>
        <dbReference type="EMBL" id="KUJ94757.1"/>
    </source>
</evidence>
<dbReference type="OMA" id="FANRFVW"/>
<feature type="region of interest" description="Disordered" evidence="1">
    <location>
        <begin position="1"/>
        <end position="21"/>
    </location>
</feature>
<protein>
    <recommendedName>
        <fullName evidence="6">DUF5320 domain-containing protein</fullName>
    </recommendedName>
</protein>
<dbReference type="Proteomes" id="UP000054015">
    <property type="component" value="Unassembled WGS sequence"/>
</dbReference>